<dbReference type="KEGG" id="cef:CE0499"/>
<dbReference type="AlphaFoldDB" id="Q8FS95"/>
<proteinExistence type="predicted"/>
<keyword evidence="3" id="KW-1185">Reference proteome</keyword>
<reference evidence="2 3" key="1">
    <citation type="journal article" date="2003" name="Genome Res.">
        <title>Comparative complete genome sequence analysis of the amino acid replacements responsible for the thermostability of Corynebacterium efficiens.</title>
        <authorList>
            <person name="Nishio Y."/>
            <person name="Nakamura Y."/>
            <person name="Kawarabayasi Y."/>
            <person name="Usuda Y."/>
            <person name="Kimura E."/>
            <person name="Sugimoto S."/>
            <person name="Matsui K."/>
            <person name="Yamagishi A."/>
            <person name="Kikuchi H."/>
            <person name="Ikeo K."/>
            <person name="Gojobori T."/>
        </authorList>
    </citation>
    <scope>NUCLEOTIDE SEQUENCE [LARGE SCALE GENOMIC DNA]</scope>
    <source>
        <strain evidence="3">DSM 44549 / YS-314 / AJ 12310 / JCM 11189 / NBRC 100395</strain>
    </source>
</reference>
<keyword evidence="1" id="KW-1133">Transmembrane helix</keyword>
<keyword evidence="1" id="KW-0812">Transmembrane</keyword>
<organism evidence="2 3">
    <name type="scientific">Corynebacterium efficiens (strain DSM 44549 / YS-314 / AJ 12310 / JCM 11189 / NBRC 100395)</name>
    <dbReference type="NCBI Taxonomy" id="196164"/>
    <lineage>
        <taxon>Bacteria</taxon>
        <taxon>Bacillati</taxon>
        <taxon>Actinomycetota</taxon>
        <taxon>Actinomycetes</taxon>
        <taxon>Mycobacteriales</taxon>
        <taxon>Corynebacteriaceae</taxon>
        <taxon>Corynebacterium</taxon>
    </lineage>
</organism>
<dbReference type="HOGENOM" id="CLU_201044_0_0_11"/>
<keyword evidence="1" id="KW-0472">Membrane</keyword>
<protein>
    <submittedName>
        <fullName evidence="2">Uncharacterized protein</fullName>
    </submittedName>
</protein>
<sequence length="73" mass="7747">MWKLSIGVIVGGILFALGLWGTHSEDTVISIAGWVGTFASFAMWLWVIWWAAVGNIGQVRGSGVSALSIKQAA</sequence>
<feature type="transmembrane region" description="Helical" evidence="1">
    <location>
        <begin position="34"/>
        <end position="53"/>
    </location>
</feature>
<dbReference type="OrthoDB" id="4426245at2"/>
<evidence type="ECO:0000256" key="1">
    <source>
        <dbReference type="SAM" id="Phobius"/>
    </source>
</evidence>
<dbReference type="Proteomes" id="UP000001409">
    <property type="component" value="Chromosome"/>
</dbReference>
<name>Q8FS95_COREF</name>
<dbReference type="eggNOG" id="ENOG5031MVJ">
    <property type="taxonomic scope" value="Bacteria"/>
</dbReference>
<accession>Q8FS95</accession>
<evidence type="ECO:0000313" key="3">
    <source>
        <dbReference type="Proteomes" id="UP000001409"/>
    </source>
</evidence>
<evidence type="ECO:0000313" key="2">
    <source>
        <dbReference type="EMBL" id="BAC17309.1"/>
    </source>
</evidence>
<accession>C8NSA8</accession>
<dbReference type="EMBL" id="BA000035">
    <property type="protein sequence ID" value="BAC17309.1"/>
    <property type="molecule type" value="Genomic_DNA"/>
</dbReference>